<evidence type="ECO:0000313" key="2">
    <source>
        <dbReference type="WBParaSite" id="PS1159_v2.g21656.t1"/>
    </source>
</evidence>
<dbReference type="WBParaSite" id="PS1159_v2.g21656.t1">
    <property type="protein sequence ID" value="PS1159_v2.g21656.t1"/>
    <property type="gene ID" value="PS1159_v2.g21656"/>
</dbReference>
<proteinExistence type="predicted"/>
<organism evidence="1 2">
    <name type="scientific">Panagrolaimus sp. PS1159</name>
    <dbReference type="NCBI Taxonomy" id="55785"/>
    <lineage>
        <taxon>Eukaryota</taxon>
        <taxon>Metazoa</taxon>
        <taxon>Ecdysozoa</taxon>
        <taxon>Nematoda</taxon>
        <taxon>Chromadorea</taxon>
        <taxon>Rhabditida</taxon>
        <taxon>Tylenchina</taxon>
        <taxon>Panagrolaimomorpha</taxon>
        <taxon>Panagrolaimoidea</taxon>
        <taxon>Panagrolaimidae</taxon>
        <taxon>Panagrolaimus</taxon>
    </lineage>
</organism>
<name>A0AC35FY26_9BILA</name>
<reference evidence="2" key="1">
    <citation type="submission" date="2022-11" db="UniProtKB">
        <authorList>
            <consortium name="WormBaseParasite"/>
        </authorList>
    </citation>
    <scope>IDENTIFICATION</scope>
</reference>
<evidence type="ECO:0000313" key="1">
    <source>
        <dbReference type="Proteomes" id="UP000887580"/>
    </source>
</evidence>
<accession>A0AC35FY26</accession>
<dbReference type="Proteomes" id="UP000887580">
    <property type="component" value="Unplaced"/>
</dbReference>
<protein>
    <submittedName>
        <fullName evidence="2">PDZ domain-containing protein</fullName>
    </submittedName>
</protein>
<sequence length="321" mass="35124">MIRFSTDSPQAVCLKMLHEQENDTQIVDVQSTLLDYKHSWQTKLGPDYEVISVIIHPDKNDFDGGLGISLEGTVDVIDGTQLCPHHFVESLRKDGPAAKCGLLKAGDELLQCDDQVLYGESHVTVRQALGKAAASGNNEQKDVRLILCRKAQHINLYMPSPEQSLPLAYTLLASDGMDRIVKAKSESSLNYLYTTKQNGGYFLNEVAKRLKPRSLEHFSGLCIWNVVPIVVTLEKDSRGLGFSVIDYQDPMHRGESVIVIRSLVPGGIAQADGRIVPGDRLLFVNSTDLSNASLEHAVGVLKSTPAGLVRLGIAKPVPVDQ</sequence>